<evidence type="ECO:0000259" key="1">
    <source>
        <dbReference type="Pfam" id="PF13640"/>
    </source>
</evidence>
<sequence length="268" mass="31637">MSENNLSQQVMINFEYLEKHLDDLRLQYLTASPFPHLIIDGFCEEEKLIKAHKSIPELNNKSRDYSFANNKFEKSNYKELGPELRDLYDDLSSERFNKIISYITSKTIFVDPKNHGGGLHQGKKNSFLDMHLDFNYHPLNKNWYRELNLLLYLNKDWKPEYKGGLKITDLRTGQEAELDVPFNRLIIQQCAPYTLHGYDMTYFPEGCFRTSVATYAYQIHERQIEKPRTTDWFPKDDASFLKKQFAKNYNFLVKTKNKLFGSNTAKNQ</sequence>
<name>A0ABU4RFM8_9FLAO</name>
<dbReference type="EC" id="1.14.11.-" evidence="2"/>
<dbReference type="Gene3D" id="2.60.120.620">
    <property type="entry name" value="q2cbj1_9rhob like domain"/>
    <property type="match status" value="1"/>
</dbReference>
<keyword evidence="2" id="KW-0560">Oxidoreductase</keyword>
<proteinExistence type="predicted"/>
<evidence type="ECO:0000313" key="2">
    <source>
        <dbReference type="EMBL" id="MDX6190464.1"/>
    </source>
</evidence>
<dbReference type="InterPro" id="IPR044862">
    <property type="entry name" value="Pro_4_hyd_alph_FE2OG_OXY"/>
</dbReference>
<evidence type="ECO:0000313" key="3">
    <source>
        <dbReference type="Proteomes" id="UP001273350"/>
    </source>
</evidence>
<keyword evidence="3" id="KW-1185">Reference proteome</keyword>
<accession>A0ABU4RFM8</accession>
<dbReference type="EMBL" id="JAWXVI010000007">
    <property type="protein sequence ID" value="MDX6190464.1"/>
    <property type="molecule type" value="Genomic_DNA"/>
</dbReference>
<dbReference type="Proteomes" id="UP001273350">
    <property type="component" value="Unassembled WGS sequence"/>
</dbReference>
<comment type="caution">
    <text evidence="2">The sequence shown here is derived from an EMBL/GenBank/DDBJ whole genome shotgun (WGS) entry which is preliminary data.</text>
</comment>
<dbReference type="GO" id="GO:0016491">
    <property type="term" value="F:oxidoreductase activity"/>
    <property type="evidence" value="ECO:0007669"/>
    <property type="project" value="UniProtKB-KW"/>
</dbReference>
<organism evidence="2 3">
    <name type="scientific">Flavobacterium cupriresistens</name>
    <dbReference type="NCBI Taxonomy" id="2893885"/>
    <lineage>
        <taxon>Bacteria</taxon>
        <taxon>Pseudomonadati</taxon>
        <taxon>Bacteroidota</taxon>
        <taxon>Flavobacteriia</taxon>
        <taxon>Flavobacteriales</taxon>
        <taxon>Flavobacteriaceae</taxon>
        <taxon>Flavobacterium</taxon>
    </lineage>
</organism>
<protein>
    <submittedName>
        <fullName evidence="2">2OG-Fe(II) oxygenase</fullName>
        <ecNumber evidence="2">1.14.11.-</ecNumber>
    </submittedName>
</protein>
<feature type="domain" description="Prolyl 4-hydroxylase alpha subunit Fe(2+) 2OG dioxygenase" evidence="1">
    <location>
        <begin position="121"/>
        <end position="215"/>
    </location>
</feature>
<reference evidence="2 3" key="1">
    <citation type="submission" date="2023-11" db="EMBL/GenBank/DDBJ databases">
        <title>Unpublished Manusciprt.</title>
        <authorList>
            <person name="Saticioglu I.B."/>
            <person name="Ay H."/>
            <person name="Ajmi N."/>
            <person name="Altun S."/>
            <person name="Duman M."/>
        </authorList>
    </citation>
    <scope>NUCLEOTIDE SEQUENCE [LARGE SCALE GENOMIC DNA]</scope>
    <source>
        <strain evidence="2 3">Fl-318</strain>
    </source>
</reference>
<dbReference type="Pfam" id="PF13640">
    <property type="entry name" value="2OG-FeII_Oxy_3"/>
    <property type="match status" value="1"/>
</dbReference>
<gene>
    <name evidence="2" type="ORF">SGQ83_13970</name>
</gene>
<dbReference type="RefSeq" id="WP_230004082.1">
    <property type="nucleotide sequence ID" value="NZ_CP087134.1"/>
</dbReference>